<dbReference type="EMBL" id="LR796332">
    <property type="protein sequence ID" value="CAB4137326.1"/>
    <property type="molecule type" value="Genomic_DNA"/>
</dbReference>
<feature type="compositionally biased region" description="Polar residues" evidence="1">
    <location>
        <begin position="209"/>
        <end position="220"/>
    </location>
</feature>
<protein>
    <submittedName>
        <fullName evidence="3">Phage-like element PBSX protein, XkdF</fullName>
    </submittedName>
</protein>
<dbReference type="InterPro" id="IPR027924">
    <property type="entry name" value="XkdF"/>
</dbReference>
<accession>A0A6J5LWJ2</accession>
<organism evidence="3">
    <name type="scientific">uncultured Caudovirales phage</name>
    <dbReference type="NCBI Taxonomy" id="2100421"/>
    <lineage>
        <taxon>Viruses</taxon>
        <taxon>Duplodnaviria</taxon>
        <taxon>Heunggongvirae</taxon>
        <taxon>Uroviricota</taxon>
        <taxon>Caudoviricetes</taxon>
        <taxon>Peduoviridae</taxon>
        <taxon>Maltschvirus</taxon>
        <taxon>Maltschvirus maltsch</taxon>
    </lineage>
</organism>
<name>A0A6J5LWJ2_9CAUD</name>
<dbReference type="Pfam" id="PF14550">
    <property type="entry name" value="Peptidase_S78_2"/>
    <property type="match status" value="1"/>
</dbReference>
<proteinExistence type="predicted"/>
<gene>
    <name evidence="3" type="ORF">UFOVP323_17</name>
</gene>
<sequence>MDSTKIIELFIDDEYEDAGIEAISLVSRPAHDEPWMAFNSQLQKMEEEEEMNPYTIVEDDFCNHNPKLDELGEKYSTLIKEGWEVVRVEKMTPTMVYTMQQEKFSNPNADSQLDTEEIRVRYKYIGPRDDKNRQFCADMLQKNRVYTIEDIERLSNPEFGSYNIFLWRGSFNCRHAWVRLVYKKQGTIRNNANSTSGLITEDVVIGPDTRNNATKANPSPTEWKPGEPRTGQAFGKDEEMAGLEDACWEGYEAIGTKILDGKEVPNCVPIKMTEDDFAESISDYPESVKNAAARAVKYAEENGWGSCGTDVGKQRASQLAKGENISVDTVKRMYSYLSRHKADLQSSKSYDDGCGKLMYDSWGGEPALKWAETKLRQLEKQKMTFAYDEEKRILIGAAMVPNRMIHRYDQLGNLYYVFFSKKSIKKMADKFLRQKRTDETNIEHDGRKLGADKVYITESWVSEDPVYDKSKKYGFELPEGTWYVAMKVEDDKIWKMIKEKSLTGFSVEGLFAEKSIFSKEDKQINQIKSILKSINDE</sequence>
<evidence type="ECO:0000259" key="2">
    <source>
        <dbReference type="Pfam" id="PF14550"/>
    </source>
</evidence>
<reference evidence="3" key="1">
    <citation type="submission" date="2020-04" db="EMBL/GenBank/DDBJ databases">
        <authorList>
            <person name="Chiriac C."/>
            <person name="Salcher M."/>
            <person name="Ghai R."/>
            <person name="Kavagutti S V."/>
        </authorList>
    </citation>
    <scope>NUCLEOTIDE SEQUENCE</scope>
</reference>
<feature type="domain" description="Phage-like element PBSX protein XkdF" evidence="2">
    <location>
        <begin position="387"/>
        <end position="510"/>
    </location>
</feature>
<evidence type="ECO:0000256" key="1">
    <source>
        <dbReference type="SAM" id="MobiDB-lite"/>
    </source>
</evidence>
<feature type="region of interest" description="Disordered" evidence="1">
    <location>
        <begin position="208"/>
        <end position="233"/>
    </location>
</feature>
<evidence type="ECO:0000313" key="3">
    <source>
        <dbReference type="EMBL" id="CAB4137326.1"/>
    </source>
</evidence>